<dbReference type="Proteomes" id="UP001163223">
    <property type="component" value="Chromosome"/>
</dbReference>
<evidence type="ECO:0000313" key="2">
    <source>
        <dbReference type="Proteomes" id="UP001163223"/>
    </source>
</evidence>
<sequence length="170" mass="18493">MAFSSVAETEAALRARLVPIDAYRAHKEGEPLVSDWLTVDQGMIDRFADATNDFQFIHVDPERAARETPYGGTIAHGFLTLSLLSVLAYDALPGVIGTRMGVNYGFEKVRFITPVKAGARVRGSFRMVDLVERAVSLQTHWAVDVEIEGAAKPALSAHWITLAVLDAPVG</sequence>
<gene>
    <name evidence="1" type="ORF">OXU80_09005</name>
</gene>
<name>A0ACD4NTZ9_9HYPH</name>
<accession>A0ACD4NTZ9</accession>
<organism evidence="1 2">
    <name type="scientific">Antarcticirhabdus aurantiaca</name>
    <dbReference type="NCBI Taxonomy" id="2606717"/>
    <lineage>
        <taxon>Bacteria</taxon>
        <taxon>Pseudomonadati</taxon>
        <taxon>Pseudomonadota</taxon>
        <taxon>Alphaproteobacteria</taxon>
        <taxon>Hyphomicrobiales</taxon>
        <taxon>Aurantimonadaceae</taxon>
        <taxon>Antarcticirhabdus</taxon>
    </lineage>
</organism>
<keyword evidence="2" id="KW-1185">Reference proteome</keyword>
<reference evidence="1" key="1">
    <citation type="submission" date="2022-11" db="EMBL/GenBank/DDBJ databases">
        <title>beta-Carotene-producing bacterium, Jeongeuplla avenae sp. nov., alleviates the salt stress of Arabidopsis seedlings.</title>
        <authorList>
            <person name="Jiang L."/>
            <person name="Lee J."/>
        </authorList>
    </citation>
    <scope>NUCLEOTIDE SEQUENCE</scope>
    <source>
        <strain evidence="1">DY_R2A_6</strain>
    </source>
</reference>
<evidence type="ECO:0000313" key="1">
    <source>
        <dbReference type="EMBL" id="WAJ30322.1"/>
    </source>
</evidence>
<dbReference type="EMBL" id="CP113520">
    <property type="protein sequence ID" value="WAJ30322.1"/>
    <property type="molecule type" value="Genomic_DNA"/>
</dbReference>
<protein>
    <submittedName>
        <fullName evidence="1">MaoC family dehydratase</fullName>
    </submittedName>
</protein>
<proteinExistence type="predicted"/>